<sequence>MASSFVAIAGATGMLGQLVAKELTNRGVPVKALVRPNTSPSRTETLKENGVSVVPVDLSDIPALQKELTGASCVVSTLQGLADVILTAQGNLLDAAAAAKVPRFIPSDFSLDFTKTRPGTNRNLDLRRQFHSQLDRSGIAWTSILNGGFTDLLGGDSPMINHKKGKVMYIGSATQLLDFTTVADTAAYTAAVAADPNPTPRFLRIAGDVVSVKDICEIAGNIDGKSFRPSWMGTVGFMNVLIWLLKLFGGQDQIMPIWQGMQYMANMFSGAGKLEPLDNDRYPGLKWTKVIDFLREDRKKQSFVVDRGSIK</sequence>
<dbReference type="Gene3D" id="3.40.50.720">
    <property type="entry name" value="NAD(P)-binding Rossmann-like Domain"/>
    <property type="match status" value="1"/>
</dbReference>
<dbReference type="Gene3D" id="3.90.25.10">
    <property type="entry name" value="UDP-galactose 4-epimerase, domain 1"/>
    <property type="match status" value="1"/>
</dbReference>
<name>A0A8H3P3B9_9EURO</name>
<organism evidence="4 5">
    <name type="scientific">Aspergillus udagawae</name>
    <dbReference type="NCBI Taxonomy" id="91492"/>
    <lineage>
        <taxon>Eukaryota</taxon>
        <taxon>Fungi</taxon>
        <taxon>Dikarya</taxon>
        <taxon>Ascomycota</taxon>
        <taxon>Pezizomycotina</taxon>
        <taxon>Eurotiomycetes</taxon>
        <taxon>Eurotiomycetidae</taxon>
        <taxon>Eurotiales</taxon>
        <taxon>Aspergillaceae</taxon>
        <taxon>Aspergillus</taxon>
        <taxon>Aspergillus subgen. Fumigati</taxon>
    </lineage>
</organism>
<dbReference type="SUPFAM" id="SSF51735">
    <property type="entry name" value="NAD(P)-binding Rossmann-fold domains"/>
    <property type="match status" value="1"/>
</dbReference>
<comment type="caution">
    <text evidence="4">The sequence shown here is derived from an EMBL/GenBank/DDBJ whole genome shotgun (WGS) entry which is preliminary data.</text>
</comment>
<dbReference type="PANTHER" id="PTHR47706:SF1">
    <property type="entry name" value="CIPA-LIKE, PUTATIVE (AFU_ORTHOLOGUE AFUA_1G12460)-RELATED"/>
    <property type="match status" value="1"/>
</dbReference>
<evidence type="ECO:0000313" key="4">
    <source>
        <dbReference type="EMBL" id="GFF43904.1"/>
    </source>
</evidence>
<protein>
    <submittedName>
        <fullName evidence="4">Isoflavone reductase homolog A622</fullName>
    </submittedName>
</protein>
<evidence type="ECO:0000256" key="2">
    <source>
        <dbReference type="ARBA" id="ARBA00023002"/>
    </source>
</evidence>
<feature type="domain" description="NmrA-like" evidence="3">
    <location>
        <begin position="4"/>
        <end position="230"/>
    </location>
</feature>
<accession>A0A8H3P3B9</accession>
<evidence type="ECO:0000259" key="3">
    <source>
        <dbReference type="Pfam" id="PF05368"/>
    </source>
</evidence>
<keyword evidence="1" id="KW-0521">NADP</keyword>
<dbReference type="InterPro" id="IPR008030">
    <property type="entry name" value="NmrA-like"/>
</dbReference>
<dbReference type="AlphaFoldDB" id="A0A8H3P3B9"/>
<dbReference type="GO" id="GO:0016491">
    <property type="term" value="F:oxidoreductase activity"/>
    <property type="evidence" value="ECO:0007669"/>
    <property type="project" value="UniProtKB-KW"/>
</dbReference>
<gene>
    <name evidence="4" type="ORF">IFM46972_07368</name>
</gene>
<evidence type="ECO:0000313" key="5">
    <source>
        <dbReference type="Proteomes" id="UP000465221"/>
    </source>
</evidence>
<dbReference type="Proteomes" id="UP000465221">
    <property type="component" value="Unassembled WGS sequence"/>
</dbReference>
<reference evidence="4 5" key="1">
    <citation type="submission" date="2020-01" db="EMBL/GenBank/DDBJ databases">
        <title>Draft genome sequence of Aspergillus udagawae IFM 46972.</title>
        <authorList>
            <person name="Takahashi H."/>
            <person name="Yaguchi T."/>
        </authorList>
    </citation>
    <scope>NUCLEOTIDE SEQUENCE [LARGE SCALE GENOMIC DNA]</scope>
    <source>
        <strain evidence="4 5">IFM 46972</strain>
    </source>
</reference>
<dbReference type="InterPro" id="IPR036291">
    <property type="entry name" value="NAD(P)-bd_dom_sf"/>
</dbReference>
<dbReference type="PANTHER" id="PTHR47706">
    <property type="entry name" value="NMRA-LIKE FAMILY PROTEIN"/>
    <property type="match status" value="1"/>
</dbReference>
<dbReference type="InterPro" id="IPR051609">
    <property type="entry name" value="NmrA/Isoflavone_reductase-like"/>
</dbReference>
<dbReference type="EMBL" id="BLKC01000055">
    <property type="protein sequence ID" value="GFF43904.1"/>
    <property type="molecule type" value="Genomic_DNA"/>
</dbReference>
<keyword evidence="2" id="KW-0560">Oxidoreductase</keyword>
<dbReference type="Pfam" id="PF05368">
    <property type="entry name" value="NmrA"/>
    <property type="match status" value="1"/>
</dbReference>
<evidence type="ECO:0000256" key="1">
    <source>
        <dbReference type="ARBA" id="ARBA00022857"/>
    </source>
</evidence>
<proteinExistence type="predicted"/>